<sequence>MKIVNSWNDFDPLKHVIVGRADNCCIAPSEPASKAKVPLDSPMRGMTGPRPLDTVEKANAQLDNLCKILEQHGVKVDRPEPIQWNQAVVTPHFMTGSMFGCMPPRDVLLTIGSEIVSAAMSFRSRFFEYLAYSKVLRQYFDDDPEFKWISAPRPELGDASYDMHYYDGNITEEILLERTAKLHMVTTEHEILFDAADVMRLGKDLFCQHGLTTNRKAMEWLRRQYPDHRIHAVNFPGDPYPIHIDATFVPLRPGLIINNPSRKLPKEQRKIFEANGWEIVDAAMPAHKEPPPLCYSSVWLSMNCLVLDHKTVLVEASETHQLEQMDKLGMNVIPVPFRDAYPFGGGLHCATADVYREGKCEDYFPKQVDDPTLVTYKKWETKKW</sequence>
<comment type="similarity">
    <text evidence="1">Belongs to the amidinotransferase family.</text>
</comment>
<dbReference type="EMBL" id="SAXU01000001">
    <property type="protein sequence ID" value="TXJ20604.1"/>
    <property type="molecule type" value="Genomic_DNA"/>
</dbReference>
<dbReference type="SUPFAM" id="SSF55909">
    <property type="entry name" value="Pentein"/>
    <property type="match status" value="1"/>
</dbReference>
<comment type="caution">
    <text evidence="4">The sequence shown here is derived from an EMBL/GenBank/DDBJ whole genome shotgun (WGS) entry which is preliminary data.</text>
</comment>
<accession>A0A5C8D5C7</accession>
<feature type="active site" evidence="3">
    <location>
        <position position="194"/>
    </location>
</feature>
<dbReference type="Proteomes" id="UP000324638">
    <property type="component" value="Unassembled WGS sequence"/>
</dbReference>
<evidence type="ECO:0000256" key="3">
    <source>
        <dbReference type="PIRSR" id="PIRSR633195-1"/>
    </source>
</evidence>
<evidence type="ECO:0000313" key="4">
    <source>
        <dbReference type="EMBL" id="TXJ20604.1"/>
    </source>
</evidence>
<dbReference type="RefSeq" id="WP_147738742.1">
    <property type="nucleotide sequence ID" value="NZ_SAXU01000001.1"/>
</dbReference>
<reference evidence="4 5" key="1">
    <citation type="journal article" date="1992" name="Lakartidningen">
        <title>[Penicillin V and not amoxicillin is the first choice preparation in acute otitis].</title>
        <authorList>
            <person name="Kamme C."/>
            <person name="Lundgren K."/>
            <person name="Prellner K."/>
        </authorList>
    </citation>
    <scope>NUCLEOTIDE SEQUENCE [LARGE SCALE GENOMIC DNA]</scope>
    <source>
        <strain evidence="4 5">513A</strain>
    </source>
</reference>
<proteinExistence type="inferred from homology"/>
<keyword evidence="4" id="KW-0723">Serine/threonine-protein kinase</keyword>
<evidence type="ECO:0000256" key="2">
    <source>
        <dbReference type="ARBA" id="ARBA00022679"/>
    </source>
</evidence>
<name>A0A5C8D5C7_9SPIR</name>
<dbReference type="GO" id="GO:0015068">
    <property type="term" value="F:glycine amidinotransferase activity"/>
    <property type="evidence" value="ECO:0007669"/>
    <property type="project" value="TreeGrafter"/>
</dbReference>
<protein>
    <submittedName>
        <fullName evidence="4">Serine/threonine protein kinase</fullName>
    </submittedName>
</protein>
<dbReference type="PANTHER" id="PTHR10488:SF1">
    <property type="entry name" value="GLYCINE AMIDINOTRANSFERASE, MITOCHONDRIAL"/>
    <property type="match status" value="1"/>
</dbReference>
<evidence type="ECO:0000313" key="5">
    <source>
        <dbReference type="Proteomes" id="UP000324638"/>
    </source>
</evidence>
<feature type="active site" evidence="3">
    <location>
        <position position="243"/>
    </location>
</feature>
<organism evidence="4 5">
    <name type="scientific">Brachyspira aalborgi</name>
    <dbReference type="NCBI Taxonomy" id="29522"/>
    <lineage>
        <taxon>Bacteria</taxon>
        <taxon>Pseudomonadati</taxon>
        <taxon>Spirochaetota</taxon>
        <taxon>Spirochaetia</taxon>
        <taxon>Brachyspirales</taxon>
        <taxon>Brachyspiraceae</taxon>
        <taxon>Brachyspira</taxon>
    </lineage>
</organism>
<dbReference type="InterPro" id="IPR033195">
    <property type="entry name" value="AmidinoTrfase"/>
</dbReference>
<dbReference type="PANTHER" id="PTHR10488">
    <property type="entry name" value="GLYCINE AMIDINOTRANSFERASE, MITOCHONDRIAL"/>
    <property type="match status" value="1"/>
</dbReference>
<dbReference type="AlphaFoldDB" id="A0A5C8D5C7"/>
<dbReference type="GO" id="GO:0006601">
    <property type="term" value="P:creatine biosynthetic process"/>
    <property type="evidence" value="ECO:0007669"/>
    <property type="project" value="TreeGrafter"/>
</dbReference>
<keyword evidence="4" id="KW-0418">Kinase</keyword>
<keyword evidence="2" id="KW-0808">Transferase</keyword>
<evidence type="ECO:0000256" key="1">
    <source>
        <dbReference type="ARBA" id="ARBA00006943"/>
    </source>
</evidence>
<gene>
    <name evidence="4" type="ORF">EPJ79_05535</name>
</gene>
<feature type="active site" description="Amidino-cysteine intermediate" evidence="3">
    <location>
        <position position="349"/>
    </location>
</feature>
<dbReference type="Gene3D" id="3.75.10.10">
    <property type="entry name" value="L-arginine/glycine Amidinotransferase, Chain A"/>
    <property type="match status" value="1"/>
</dbReference>
<dbReference type="GO" id="GO:0004674">
    <property type="term" value="F:protein serine/threonine kinase activity"/>
    <property type="evidence" value="ECO:0007669"/>
    <property type="project" value="UniProtKB-KW"/>
</dbReference>